<comment type="caution">
    <text evidence="2">The sequence shown here is derived from an EMBL/GenBank/DDBJ whole genome shotgun (WGS) entry which is preliminary data.</text>
</comment>
<evidence type="ECO:0000313" key="3">
    <source>
        <dbReference type="Proteomes" id="UP000249819"/>
    </source>
</evidence>
<proteinExistence type="predicted"/>
<gene>
    <name evidence="2" type="ORF">CLV59_10554</name>
</gene>
<keyword evidence="1" id="KW-1133">Transmembrane helix</keyword>
<keyword evidence="1" id="KW-0472">Membrane</keyword>
<dbReference type="EMBL" id="QLMA01000005">
    <property type="protein sequence ID" value="RAJ79949.1"/>
    <property type="molecule type" value="Genomic_DNA"/>
</dbReference>
<keyword evidence="1" id="KW-0812">Transmembrane</keyword>
<evidence type="ECO:0000313" key="2">
    <source>
        <dbReference type="EMBL" id="RAJ79949.1"/>
    </source>
</evidence>
<dbReference type="AlphaFoldDB" id="A0A327VVJ9"/>
<evidence type="ECO:0000256" key="1">
    <source>
        <dbReference type="SAM" id="Phobius"/>
    </source>
</evidence>
<reference evidence="2 3" key="1">
    <citation type="submission" date="2018-06" db="EMBL/GenBank/DDBJ databases">
        <title>Genomic Encyclopedia of Archaeal and Bacterial Type Strains, Phase II (KMG-II): from individual species to whole genera.</title>
        <authorList>
            <person name="Goeker M."/>
        </authorList>
    </citation>
    <scope>NUCLEOTIDE SEQUENCE [LARGE SCALE GENOMIC DNA]</scope>
    <source>
        <strain evidence="2 3">DSM 29821</strain>
    </source>
</reference>
<feature type="transmembrane region" description="Helical" evidence="1">
    <location>
        <begin position="16"/>
        <end position="34"/>
    </location>
</feature>
<organism evidence="2 3">
    <name type="scientific">Chitinophaga dinghuensis</name>
    <dbReference type="NCBI Taxonomy" id="1539050"/>
    <lineage>
        <taxon>Bacteria</taxon>
        <taxon>Pseudomonadati</taxon>
        <taxon>Bacteroidota</taxon>
        <taxon>Chitinophagia</taxon>
        <taxon>Chitinophagales</taxon>
        <taxon>Chitinophagaceae</taxon>
        <taxon>Chitinophaga</taxon>
    </lineage>
</organism>
<protein>
    <submittedName>
        <fullName evidence="2">Uncharacterized protein</fullName>
    </submittedName>
</protein>
<dbReference type="Proteomes" id="UP000249819">
    <property type="component" value="Unassembled WGS sequence"/>
</dbReference>
<name>A0A327VVJ9_9BACT</name>
<sequence length="35" mass="4004">MKKTGKRMSAGFHQQLINIFIAIVLLSMLIKVLFL</sequence>
<keyword evidence="3" id="KW-1185">Reference proteome</keyword>
<accession>A0A327VVJ9</accession>